<dbReference type="Gene3D" id="3.30.310.50">
    <property type="entry name" value="Alpha-D-phosphohexomutase, C-terminal domain"/>
    <property type="match status" value="1"/>
</dbReference>
<feature type="domain" description="Alpha-D-phosphohexomutase alpha/beta/alpha" evidence="10">
    <location>
        <begin position="323"/>
        <end position="446"/>
    </location>
</feature>
<dbReference type="RefSeq" id="WP_002660719.1">
    <property type="nucleotide sequence ID" value="NZ_ABGI02000008.1"/>
</dbReference>
<feature type="domain" description="Alpha-D-phosphohexomutase C-terminal" evidence="7">
    <location>
        <begin position="500"/>
        <end position="560"/>
    </location>
</feature>
<dbReference type="AlphaFoldDB" id="A0A7U8I4F1"/>
<feature type="domain" description="Alpha-D-phosphohexomutase alpha/beta/alpha" evidence="8">
    <location>
        <begin position="47"/>
        <end position="183"/>
    </location>
</feature>
<dbReference type="InterPro" id="IPR005846">
    <property type="entry name" value="A-D-PHexomutase_a/b/a-III"/>
</dbReference>
<evidence type="ECO:0000256" key="2">
    <source>
        <dbReference type="ARBA" id="ARBA00010231"/>
    </source>
</evidence>
<dbReference type="InterPro" id="IPR036900">
    <property type="entry name" value="A-D-PHexomutase_C_sf"/>
</dbReference>
<evidence type="ECO:0000256" key="4">
    <source>
        <dbReference type="ARBA" id="ARBA00022723"/>
    </source>
</evidence>
<proteinExistence type="inferred from homology"/>
<evidence type="ECO:0000256" key="6">
    <source>
        <dbReference type="ARBA" id="ARBA00023235"/>
    </source>
</evidence>
<evidence type="ECO:0000259" key="10">
    <source>
        <dbReference type="Pfam" id="PF02880"/>
    </source>
</evidence>
<dbReference type="Pfam" id="PF02879">
    <property type="entry name" value="PGM_PMM_II"/>
    <property type="match status" value="1"/>
</dbReference>
<dbReference type="GO" id="GO:0008973">
    <property type="term" value="F:phosphopentomutase activity"/>
    <property type="evidence" value="ECO:0007669"/>
    <property type="project" value="TreeGrafter"/>
</dbReference>
<dbReference type="CDD" id="cd05799">
    <property type="entry name" value="PGM2"/>
    <property type="match status" value="1"/>
</dbReference>
<dbReference type="GO" id="GO:0006166">
    <property type="term" value="P:purine ribonucleoside salvage"/>
    <property type="evidence" value="ECO:0007669"/>
    <property type="project" value="TreeGrafter"/>
</dbReference>
<dbReference type="GO" id="GO:0046872">
    <property type="term" value="F:metal ion binding"/>
    <property type="evidence" value="ECO:0007669"/>
    <property type="project" value="UniProtKB-KW"/>
</dbReference>
<dbReference type="GO" id="GO:0005975">
    <property type="term" value="P:carbohydrate metabolic process"/>
    <property type="evidence" value="ECO:0007669"/>
    <property type="project" value="InterPro"/>
</dbReference>
<organism evidence="11 12">
    <name type="scientific">Borreliella burgdorferi 118a</name>
    <dbReference type="NCBI Taxonomy" id="476210"/>
    <lineage>
        <taxon>Bacteria</taxon>
        <taxon>Pseudomonadati</taxon>
        <taxon>Spirochaetota</taxon>
        <taxon>Spirochaetia</taxon>
        <taxon>Spirochaetales</taxon>
        <taxon>Borreliaceae</taxon>
        <taxon>Borreliella</taxon>
    </lineage>
</organism>
<comment type="cofactor">
    <cofactor evidence="1">
        <name>Mg(2+)</name>
        <dbReference type="ChEBI" id="CHEBI:18420"/>
    </cofactor>
</comment>
<dbReference type="Pfam" id="PF00408">
    <property type="entry name" value="PGM_PMM_IV"/>
    <property type="match status" value="1"/>
</dbReference>
<evidence type="ECO:0000259" key="7">
    <source>
        <dbReference type="Pfam" id="PF00408"/>
    </source>
</evidence>
<dbReference type="InterPro" id="IPR005844">
    <property type="entry name" value="A-D-PHexomutase_a/b/a-I"/>
</dbReference>
<dbReference type="InterPro" id="IPR005843">
    <property type="entry name" value="A-D-PHexomutase_C"/>
</dbReference>
<keyword evidence="6" id="KW-0413">Isomerase</keyword>
<keyword evidence="4" id="KW-0479">Metal-binding</keyword>
<dbReference type="PANTHER" id="PTHR45745:SF1">
    <property type="entry name" value="PHOSPHOGLUCOMUTASE 2B-RELATED"/>
    <property type="match status" value="1"/>
</dbReference>
<comment type="similarity">
    <text evidence="2">Belongs to the phosphohexose mutase family.</text>
</comment>
<evidence type="ECO:0000259" key="8">
    <source>
        <dbReference type="Pfam" id="PF02878"/>
    </source>
</evidence>
<evidence type="ECO:0000256" key="1">
    <source>
        <dbReference type="ARBA" id="ARBA00001946"/>
    </source>
</evidence>
<dbReference type="SUPFAM" id="SSF53738">
    <property type="entry name" value="Phosphoglucomutase, first 3 domains"/>
    <property type="match status" value="3"/>
</dbReference>
<dbReference type="Pfam" id="PF02878">
    <property type="entry name" value="PGM_PMM_I"/>
    <property type="match status" value="1"/>
</dbReference>
<name>A0A7U8I4F1_BORBG</name>
<dbReference type="PRINTS" id="PR00509">
    <property type="entry name" value="PGMPMM"/>
</dbReference>
<evidence type="ECO:0000259" key="9">
    <source>
        <dbReference type="Pfam" id="PF02879"/>
    </source>
</evidence>
<protein>
    <submittedName>
        <fullName evidence="11">Phosphomannomutase</fullName>
    </submittedName>
</protein>
<evidence type="ECO:0000313" key="11">
    <source>
        <dbReference type="EMBL" id="EEG98569.1"/>
    </source>
</evidence>
<comment type="caution">
    <text evidence="11">The sequence shown here is derived from an EMBL/GenBank/DDBJ whole genome shotgun (WGS) entry which is preliminary data.</text>
</comment>
<reference evidence="11 12" key="1">
    <citation type="submission" date="2009-03" db="EMBL/GenBank/DDBJ databases">
        <authorList>
            <person name="Fraser-Liggett C.M."/>
            <person name="Mongodin E.F."/>
            <person name="Casjens B."/>
            <person name="Dunn J."/>
            <person name="Luft B."/>
            <person name="Qiu W."/>
            <person name="Schutzer S."/>
            <person name="Sebastian Y."/>
        </authorList>
    </citation>
    <scope>NUCLEOTIDE SEQUENCE [LARGE SCALE GENOMIC DNA]</scope>
    <source>
        <strain evidence="11 12">118a</strain>
    </source>
</reference>
<dbReference type="InterPro" id="IPR016055">
    <property type="entry name" value="A-D-PHexomutase_a/b/a-I/II/III"/>
</dbReference>
<dbReference type="Gene3D" id="3.40.120.10">
    <property type="entry name" value="Alpha-D-Glucose-1,6-Bisphosphate, subunit A, domain 3"/>
    <property type="match status" value="3"/>
</dbReference>
<keyword evidence="5" id="KW-0460">Magnesium</keyword>
<keyword evidence="3" id="KW-0597">Phosphoprotein</keyword>
<dbReference type="Pfam" id="PF02880">
    <property type="entry name" value="PGM_PMM_III"/>
    <property type="match status" value="1"/>
</dbReference>
<evidence type="ECO:0000256" key="3">
    <source>
        <dbReference type="ARBA" id="ARBA00022553"/>
    </source>
</evidence>
<dbReference type="InterPro" id="IPR005841">
    <property type="entry name" value="Alpha-D-phosphohexomutase_SF"/>
</dbReference>
<sequence>MLKIEAKRKLKNYILLEEDMHFKEEAIKIQKTNNSTEILNRFYKDLEFGTAGIRGIIGAGTCYMNTYNIKKISQGICNYILKINKNPKVAISYDSRYFSKEFAYNAAQIFASNNFETTYIYKSLRPSPQLSYTIRKFDCDIGVMITASHNSKEYNGYKAYWKGGIQIIPPHDTLIANEIKNTKNIINTITIKEGIEKGIIKELGNEIDEEYVKAINKEFPDFEKNSKETNLKIAYTALHGTGGTIIKKLFANSKIRLFLEKNQILPNPEFPTINYPNPEKQTSMLKVIELAKKEDCDIALATDPDADRIGIAFKDQNEWIFLNGNQISCILMNYILSKEKNPKNTFVISSFVTTPMLEKIAKKYGSQIFRTYTGFKWIGSLINEMEKNEPNKKFAFACEESHGYLIGRKVRDKDAFSAIKGICSLALDLKAKQQTIKDYLEKIYKEFGYYEEFNIEKNFEGANGEIQREKLMLKIRKEQKVQFAGIKIIEKLDYKTLKKINFKNEISEIKEYKYPINAIKFILENEIAIIVRPSGTEPKIKFYISVKLEYKEKHKIFDIINAIKMEIKKY</sequence>
<dbReference type="PANTHER" id="PTHR45745">
    <property type="entry name" value="PHOSPHOMANNOMUTASE 45A"/>
    <property type="match status" value="1"/>
</dbReference>
<dbReference type="EMBL" id="ABGI02000008">
    <property type="protein sequence ID" value="EEG98569.1"/>
    <property type="molecule type" value="Genomic_DNA"/>
</dbReference>
<dbReference type="Proteomes" id="UP000006208">
    <property type="component" value="Unassembled WGS sequence"/>
</dbReference>
<dbReference type="SUPFAM" id="SSF55957">
    <property type="entry name" value="Phosphoglucomutase, C-terminal domain"/>
    <property type="match status" value="1"/>
</dbReference>
<evidence type="ECO:0000256" key="5">
    <source>
        <dbReference type="ARBA" id="ARBA00022842"/>
    </source>
</evidence>
<evidence type="ECO:0000313" key="12">
    <source>
        <dbReference type="Proteomes" id="UP000006208"/>
    </source>
</evidence>
<gene>
    <name evidence="11" type="ORF">BBU118A_0860</name>
</gene>
<accession>A0A7U8I4F1</accession>
<feature type="domain" description="Alpha-D-phosphohexomutase alpha/beta/alpha" evidence="9">
    <location>
        <begin position="209"/>
        <end position="315"/>
    </location>
</feature>
<dbReference type="InterPro" id="IPR005845">
    <property type="entry name" value="A-D-PHexomutase_a/b/a-II"/>
</dbReference>